<protein>
    <submittedName>
        <fullName evidence="2">Uncharacterized protein</fullName>
    </submittedName>
</protein>
<sequence length="323" mass="36097">MFEFSDAKRVCREDLQSRRSSRSPSPLDTATATYAAHALRNIFSSVGTYTPPPPPPPPPHLRPANPTADLEHIQDEEEEQEFEFRLFREPLVCAEKGASGHDRVGSGQTDAPKQVNGMDAGIRKFRIRVRSQSPTANDGEGGFVVPFRGWEYYFSDPEWARRKMAGEGIGALSAESDTRQKQGFVDAAVSGETILEGANSGIWPGCHLPWRVIHLKTVPSQNKQKEPTDSPHTAAVTLLDPLALSKAPKSRKKPGKKRRIILRQRLAAAKTAEADEREKRTRRNREKKIKRRQKERERKVTLRESKDEQGVIAGGEAANSDFK</sequence>
<feature type="compositionally biased region" description="Pro residues" evidence="1">
    <location>
        <begin position="50"/>
        <end position="61"/>
    </location>
</feature>
<accession>F0UU85</accession>
<evidence type="ECO:0000313" key="2">
    <source>
        <dbReference type="EMBL" id="EGC49462.1"/>
    </source>
</evidence>
<dbReference type="STRING" id="544711.F0UU85"/>
<feature type="region of interest" description="Disordered" evidence="1">
    <location>
        <begin position="45"/>
        <end position="65"/>
    </location>
</feature>
<feature type="compositionally biased region" description="Basic residues" evidence="1">
    <location>
        <begin position="280"/>
        <end position="293"/>
    </location>
</feature>
<evidence type="ECO:0000256" key="1">
    <source>
        <dbReference type="SAM" id="MobiDB-lite"/>
    </source>
</evidence>
<reference evidence="3" key="1">
    <citation type="submission" date="2008-07" db="EMBL/GenBank/DDBJ databases">
        <title>Annotation of Ajellomyces capsulatus strain H88.</title>
        <authorList>
            <person name="Champion M."/>
            <person name="Cuomo C."/>
            <person name="Ma L.-J."/>
            <person name="Henn M.R."/>
            <person name="Sil A."/>
            <person name="Goldman B."/>
            <person name="Young S.K."/>
            <person name="Kodira C.D."/>
            <person name="Zeng Q."/>
            <person name="Koehrsen M."/>
            <person name="Alvarado L."/>
            <person name="Berlin A."/>
            <person name="Borenstein D."/>
            <person name="Chen Z."/>
            <person name="Engels R."/>
            <person name="Freedman E."/>
            <person name="Gellesch M."/>
            <person name="Goldberg J."/>
            <person name="Griggs A."/>
            <person name="Gujja S."/>
            <person name="Heiman D."/>
            <person name="Hepburn T."/>
            <person name="Howarth C."/>
            <person name="Jen D."/>
            <person name="Larson L."/>
            <person name="Lewis B."/>
            <person name="Mehta T."/>
            <person name="Park D."/>
            <person name="Pearson M."/>
            <person name="Roberts A."/>
            <person name="Saif S."/>
            <person name="Shea T."/>
            <person name="Shenoy N."/>
            <person name="Sisk P."/>
            <person name="Stolte C."/>
            <person name="Sykes S."/>
            <person name="Walk T."/>
            <person name="White J."/>
            <person name="Yandava C."/>
            <person name="Klein B."/>
            <person name="McEwen J.G."/>
            <person name="Puccia R."/>
            <person name="Goldman G.H."/>
            <person name="Felipe M.S."/>
            <person name="Nino-Vega G."/>
            <person name="San-Blas G."/>
            <person name="Taylor J."/>
            <person name="Mendoza L."/>
            <person name="Galagan J."/>
            <person name="Nusbaum C."/>
            <person name="Birren B."/>
        </authorList>
    </citation>
    <scope>NUCLEOTIDE SEQUENCE [LARGE SCALE GENOMIC DNA]</scope>
    <source>
        <strain evidence="3">H88</strain>
    </source>
</reference>
<dbReference type="AlphaFoldDB" id="F0UU85"/>
<evidence type="ECO:0000313" key="3">
    <source>
        <dbReference type="Proteomes" id="UP000008142"/>
    </source>
</evidence>
<dbReference type="Pfam" id="PF09428">
    <property type="entry name" value="DUF2011"/>
    <property type="match status" value="1"/>
</dbReference>
<feature type="compositionally biased region" description="Basic and acidic residues" evidence="1">
    <location>
        <begin position="294"/>
        <end position="309"/>
    </location>
</feature>
<feature type="region of interest" description="Disordered" evidence="1">
    <location>
        <begin position="265"/>
        <end position="323"/>
    </location>
</feature>
<name>F0UU85_AJEC8</name>
<dbReference type="HOGENOM" id="CLU_051875_0_1_1"/>
<dbReference type="EMBL" id="DS990643">
    <property type="protein sequence ID" value="EGC49462.1"/>
    <property type="molecule type" value="Genomic_DNA"/>
</dbReference>
<dbReference type="Proteomes" id="UP000008142">
    <property type="component" value="Unassembled WGS sequence"/>
</dbReference>
<dbReference type="OrthoDB" id="5425061at2759"/>
<feature type="compositionally biased region" description="Basic and acidic residues" evidence="1">
    <location>
        <begin position="1"/>
        <end position="17"/>
    </location>
</feature>
<dbReference type="InterPro" id="IPR018555">
    <property type="entry name" value="C630.06c-like"/>
</dbReference>
<dbReference type="OMA" id="WRVIHLK"/>
<proteinExistence type="predicted"/>
<feature type="region of interest" description="Disordered" evidence="1">
    <location>
        <begin position="1"/>
        <end position="29"/>
    </location>
</feature>
<gene>
    <name evidence="2" type="ORF">HCEG_08677</name>
</gene>
<organism evidence="3">
    <name type="scientific">Ajellomyces capsulatus (strain H88)</name>
    <name type="common">Darling's disease fungus</name>
    <name type="synonym">Histoplasma capsulatum</name>
    <dbReference type="NCBI Taxonomy" id="544711"/>
    <lineage>
        <taxon>Eukaryota</taxon>
        <taxon>Fungi</taxon>
        <taxon>Dikarya</taxon>
        <taxon>Ascomycota</taxon>
        <taxon>Pezizomycotina</taxon>
        <taxon>Eurotiomycetes</taxon>
        <taxon>Eurotiomycetidae</taxon>
        <taxon>Onygenales</taxon>
        <taxon>Ajellomycetaceae</taxon>
        <taxon>Histoplasma</taxon>
    </lineage>
</organism>